<accession>A0A9D1AN63</accession>
<feature type="transmembrane region" description="Helical" evidence="1">
    <location>
        <begin position="176"/>
        <end position="200"/>
    </location>
</feature>
<name>A0A9D1AN63_9FIRM</name>
<dbReference type="EMBL" id="DVGZ01000078">
    <property type="protein sequence ID" value="HIR47494.1"/>
    <property type="molecule type" value="Genomic_DNA"/>
</dbReference>
<evidence type="ECO:0000313" key="2">
    <source>
        <dbReference type="EMBL" id="HIR47494.1"/>
    </source>
</evidence>
<feature type="transmembrane region" description="Helical" evidence="1">
    <location>
        <begin position="212"/>
        <end position="232"/>
    </location>
</feature>
<sequence length="268" mass="29447">MKKQLFTPQEKAIVRKDLQNIWRTKMIRLTVILVPTLLCFVLPAFYLVLAWIAPPEQLNGTDEIAALLPAVEQGLNVKQLMVYMIAQLLGPMFFLMIPLMVSTASAACSFVGERENSTMETLLLAPVSLERIFRAKVAACALLSLITEAVSFVAFSLVMIAGSLLFSMPFYLNGSWAVLVLLLSPAVTLFGITFMVLISGRSKSSMEAMQTSGYLVLPIVLLFMGQFTGLFILGPLLLFVAFLLVAIADGILIFVASRSFTPEKLLRV</sequence>
<evidence type="ECO:0000256" key="1">
    <source>
        <dbReference type="SAM" id="Phobius"/>
    </source>
</evidence>
<keyword evidence="1" id="KW-0472">Membrane</keyword>
<dbReference type="Proteomes" id="UP000824242">
    <property type="component" value="Unassembled WGS sequence"/>
</dbReference>
<reference evidence="2" key="2">
    <citation type="journal article" date="2021" name="PeerJ">
        <title>Extensive microbial diversity within the chicken gut microbiome revealed by metagenomics and culture.</title>
        <authorList>
            <person name="Gilroy R."/>
            <person name="Ravi A."/>
            <person name="Getino M."/>
            <person name="Pursley I."/>
            <person name="Horton D.L."/>
            <person name="Alikhan N.F."/>
            <person name="Baker D."/>
            <person name="Gharbi K."/>
            <person name="Hall N."/>
            <person name="Watson M."/>
            <person name="Adriaenssens E.M."/>
            <person name="Foster-Nyarko E."/>
            <person name="Jarju S."/>
            <person name="Secka A."/>
            <person name="Antonio M."/>
            <person name="Oren A."/>
            <person name="Chaudhuri R.R."/>
            <person name="La Ragione R."/>
            <person name="Hildebrand F."/>
            <person name="Pallen M.J."/>
        </authorList>
    </citation>
    <scope>NUCLEOTIDE SEQUENCE</scope>
    <source>
        <strain evidence="2">ChiSxjej1B13-7958</strain>
    </source>
</reference>
<feature type="transmembrane region" description="Helical" evidence="1">
    <location>
        <begin position="137"/>
        <end position="164"/>
    </location>
</feature>
<keyword evidence="1" id="KW-0812">Transmembrane</keyword>
<dbReference type="Pfam" id="PF12679">
    <property type="entry name" value="ABC2_membrane_2"/>
    <property type="match status" value="1"/>
</dbReference>
<protein>
    <submittedName>
        <fullName evidence="2">ABC transporter permease subunit</fullName>
    </submittedName>
</protein>
<proteinExistence type="predicted"/>
<feature type="transmembrane region" description="Helical" evidence="1">
    <location>
        <begin position="29"/>
        <end position="53"/>
    </location>
</feature>
<dbReference type="GO" id="GO:0140359">
    <property type="term" value="F:ABC-type transporter activity"/>
    <property type="evidence" value="ECO:0007669"/>
    <property type="project" value="InterPro"/>
</dbReference>
<gene>
    <name evidence="2" type="ORF">IAB89_07555</name>
</gene>
<comment type="caution">
    <text evidence="2">The sequence shown here is derived from an EMBL/GenBank/DDBJ whole genome shotgun (WGS) entry which is preliminary data.</text>
</comment>
<feature type="transmembrane region" description="Helical" evidence="1">
    <location>
        <begin position="80"/>
        <end position="101"/>
    </location>
</feature>
<keyword evidence="1" id="KW-1133">Transmembrane helix</keyword>
<organism evidence="2 3">
    <name type="scientific">Candidatus Caccousia avicola</name>
    <dbReference type="NCBI Taxonomy" id="2840721"/>
    <lineage>
        <taxon>Bacteria</taxon>
        <taxon>Bacillati</taxon>
        <taxon>Bacillota</taxon>
        <taxon>Clostridia</taxon>
        <taxon>Eubacteriales</taxon>
        <taxon>Oscillospiraceae</taxon>
        <taxon>Oscillospiraceae incertae sedis</taxon>
        <taxon>Candidatus Caccousia</taxon>
    </lineage>
</organism>
<evidence type="ECO:0000313" key="3">
    <source>
        <dbReference type="Proteomes" id="UP000824242"/>
    </source>
</evidence>
<dbReference type="AlphaFoldDB" id="A0A9D1AN63"/>
<feature type="transmembrane region" description="Helical" evidence="1">
    <location>
        <begin position="238"/>
        <end position="257"/>
    </location>
</feature>
<reference evidence="2" key="1">
    <citation type="submission" date="2020-10" db="EMBL/GenBank/DDBJ databases">
        <authorList>
            <person name="Gilroy R."/>
        </authorList>
    </citation>
    <scope>NUCLEOTIDE SEQUENCE</scope>
    <source>
        <strain evidence="2">ChiSxjej1B13-7958</strain>
    </source>
</reference>
<dbReference type="GO" id="GO:0005886">
    <property type="term" value="C:plasma membrane"/>
    <property type="evidence" value="ECO:0007669"/>
    <property type="project" value="UniProtKB-SubCell"/>
</dbReference>